<evidence type="ECO:0008006" key="4">
    <source>
        <dbReference type="Google" id="ProtNLM"/>
    </source>
</evidence>
<sequence length="396" mass="45285">MLFNKALHAAPAHNLAFKQAPVFFVAYTIWLSVALLNTSNFSVYFGHNNILYYFSVFLFIISEIIFINDLSLLDVIVAFVLIIFNLQTYFWGHEDLLAFSILLFCGRKILFADIAKCTIFVQTFVSIFIIISSFCGLIPSTTNIRANGVIRYSLGFSYVTYPSYVFLNVVLLWLYLRKSLISYIELGIFAILNSALLVVTNARNGCGLIYIVLFSALLLKVFPSFNFPEIIKKFFISCFVLFASIFFLLVILFSKFSENSVLIFINKIFSDRLRYSSYAFENFGIPIIGGYRYNLVEHGLTLDSSYIRIIYDHGLVFALTIVALFTLLMKKAVDSNDNFLIIALFIVAAHSMFDAQLISFQHNTFLFLLLSVVSLDKFDHLKELITKKYRPKHLSS</sequence>
<feature type="transmembrane region" description="Helical" evidence="1">
    <location>
        <begin position="309"/>
        <end position="327"/>
    </location>
</feature>
<feature type="transmembrane region" description="Helical" evidence="1">
    <location>
        <begin position="119"/>
        <end position="139"/>
    </location>
</feature>
<dbReference type="AlphaFoldDB" id="A0A7K3TIR3"/>
<dbReference type="RefSeq" id="WP_163201049.1">
    <property type="nucleotide sequence ID" value="NZ_WHZY01000013.1"/>
</dbReference>
<keyword evidence="1" id="KW-1133">Transmembrane helix</keyword>
<feature type="transmembrane region" description="Helical" evidence="1">
    <location>
        <begin position="50"/>
        <end position="67"/>
    </location>
</feature>
<protein>
    <recommendedName>
        <fullName evidence="4">Polymerase</fullName>
    </recommendedName>
</protein>
<feature type="transmembrane region" description="Helical" evidence="1">
    <location>
        <begin position="208"/>
        <end position="227"/>
    </location>
</feature>
<feature type="transmembrane region" description="Helical" evidence="1">
    <location>
        <begin position="234"/>
        <end position="254"/>
    </location>
</feature>
<feature type="transmembrane region" description="Helical" evidence="1">
    <location>
        <begin position="72"/>
        <end position="90"/>
    </location>
</feature>
<dbReference type="Proteomes" id="UP000469763">
    <property type="component" value="Unassembled WGS sequence"/>
</dbReference>
<reference evidence="2 3" key="1">
    <citation type="submission" date="2019-10" db="EMBL/GenBank/DDBJ databases">
        <title>Bifidobacterium from non-human primates.</title>
        <authorList>
            <person name="Modesto M."/>
        </authorList>
    </citation>
    <scope>NUCLEOTIDE SEQUENCE [LARGE SCALE GENOMIC DNA]</scope>
    <source>
        <strain evidence="2 3">TREC</strain>
    </source>
</reference>
<evidence type="ECO:0000256" key="1">
    <source>
        <dbReference type="SAM" id="Phobius"/>
    </source>
</evidence>
<organism evidence="2 3">
    <name type="scientific">Bifidobacterium avesanii</name>
    <dbReference type="NCBI Taxonomy" id="1798157"/>
    <lineage>
        <taxon>Bacteria</taxon>
        <taxon>Bacillati</taxon>
        <taxon>Actinomycetota</taxon>
        <taxon>Actinomycetes</taxon>
        <taxon>Bifidobacteriales</taxon>
        <taxon>Bifidobacteriaceae</taxon>
        <taxon>Bifidobacterium</taxon>
    </lineage>
</organism>
<feature type="transmembrane region" description="Helical" evidence="1">
    <location>
        <begin position="20"/>
        <end position="38"/>
    </location>
</feature>
<dbReference type="EMBL" id="WHZY01000013">
    <property type="protein sequence ID" value="NEG78972.1"/>
    <property type="molecule type" value="Genomic_DNA"/>
</dbReference>
<comment type="caution">
    <text evidence="2">The sequence shown here is derived from an EMBL/GenBank/DDBJ whole genome shotgun (WGS) entry which is preliminary data.</text>
</comment>
<accession>A0A7K3TIR3</accession>
<evidence type="ECO:0000313" key="2">
    <source>
        <dbReference type="EMBL" id="NEG78972.1"/>
    </source>
</evidence>
<feature type="transmembrane region" description="Helical" evidence="1">
    <location>
        <begin position="159"/>
        <end position="176"/>
    </location>
</feature>
<keyword evidence="1" id="KW-0472">Membrane</keyword>
<evidence type="ECO:0000313" key="3">
    <source>
        <dbReference type="Proteomes" id="UP000469763"/>
    </source>
</evidence>
<keyword evidence="3" id="KW-1185">Reference proteome</keyword>
<proteinExistence type="predicted"/>
<gene>
    <name evidence="2" type="ORF">GFD22_08330</name>
</gene>
<keyword evidence="1" id="KW-0812">Transmembrane</keyword>
<feature type="transmembrane region" description="Helical" evidence="1">
    <location>
        <begin position="339"/>
        <end position="358"/>
    </location>
</feature>
<feature type="transmembrane region" description="Helical" evidence="1">
    <location>
        <begin position="183"/>
        <end position="202"/>
    </location>
</feature>
<feature type="transmembrane region" description="Helical" evidence="1">
    <location>
        <begin position="96"/>
        <end position="112"/>
    </location>
</feature>
<name>A0A7K3TIR3_9BIFI</name>